<protein>
    <submittedName>
        <fullName evidence="2">Uncharacterized protein YbcI</fullName>
    </submittedName>
</protein>
<proteinExistence type="predicted"/>
<evidence type="ECO:0000313" key="3">
    <source>
        <dbReference type="Proteomes" id="UP000198870"/>
    </source>
</evidence>
<evidence type="ECO:0000259" key="1">
    <source>
        <dbReference type="Pfam" id="PF10057"/>
    </source>
</evidence>
<feature type="domain" description="Na+-translocating membrane potential-generating system MpsC" evidence="1">
    <location>
        <begin position="19"/>
        <end position="128"/>
    </location>
</feature>
<keyword evidence="3" id="KW-1185">Reference proteome</keyword>
<dbReference type="Proteomes" id="UP000198870">
    <property type="component" value="Unassembled WGS sequence"/>
</dbReference>
<sequence length="137" mass="15231">MNKPEVIKKRTRTAQKKSKGQVEAEISSALLTFEKEHMGRGPVDVRSHIIEDMVLIRLKGVLTPAERHLATDDAGTQLIKQVRAKLLENSCDILGDVITGITGINVVSFHTDISTKAGERIIVITFEQDVEEKFSYS</sequence>
<reference evidence="2 3" key="1">
    <citation type="submission" date="2016-10" db="EMBL/GenBank/DDBJ databases">
        <authorList>
            <person name="de Groot N.N."/>
        </authorList>
    </citation>
    <scope>NUCLEOTIDE SEQUENCE [LARGE SCALE GENOMIC DNA]</scope>
    <source>
        <strain evidence="2 3">AA1</strain>
    </source>
</reference>
<organism evidence="2 3">
    <name type="scientific">Desulfoluna spongiiphila</name>
    <dbReference type="NCBI Taxonomy" id="419481"/>
    <lineage>
        <taxon>Bacteria</taxon>
        <taxon>Pseudomonadati</taxon>
        <taxon>Thermodesulfobacteriota</taxon>
        <taxon>Desulfobacteria</taxon>
        <taxon>Desulfobacterales</taxon>
        <taxon>Desulfolunaceae</taxon>
        <taxon>Desulfoluna</taxon>
    </lineage>
</organism>
<dbReference type="RefSeq" id="WP_092214495.1">
    <property type="nucleotide sequence ID" value="NZ_FMUX01000023.1"/>
</dbReference>
<gene>
    <name evidence="2" type="ORF">SAMN05216233_1232</name>
</gene>
<dbReference type="AlphaFoldDB" id="A0A1G5IYH5"/>
<dbReference type="InterPro" id="IPR018745">
    <property type="entry name" value="MpsC"/>
</dbReference>
<accession>A0A1G5IYH5</accession>
<dbReference type="EMBL" id="FMUX01000023">
    <property type="protein sequence ID" value="SCY81153.1"/>
    <property type="molecule type" value="Genomic_DNA"/>
</dbReference>
<dbReference type="Pfam" id="PF10057">
    <property type="entry name" value="MpsC"/>
    <property type="match status" value="1"/>
</dbReference>
<dbReference type="OrthoDB" id="5422931at2"/>
<evidence type="ECO:0000313" key="2">
    <source>
        <dbReference type="EMBL" id="SCY81153.1"/>
    </source>
</evidence>
<name>A0A1G5IYH5_9BACT</name>